<organism evidence="2 3">
    <name type="scientific">Seminavis robusta</name>
    <dbReference type="NCBI Taxonomy" id="568900"/>
    <lineage>
        <taxon>Eukaryota</taxon>
        <taxon>Sar</taxon>
        <taxon>Stramenopiles</taxon>
        <taxon>Ochrophyta</taxon>
        <taxon>Bacillariophyta</taxon>
        <taxon>Bacillariophyceae</taxon>
        <taxon>Bacillariophycidae</taxon>
        <taxon>Naviculales</taxon>
        <taxon>Naviculaceae</taxon>
        <taxon>Seminavis</taxon>
    </lineage>
</organism>
<protein>
    <submittedName>
        <fullName evidence="2">Uncharacterized protein</fullName>
    </submittedName>
</protein>
<dbReference type="EMBL" id="CAICTM010001837">
    <property type="protein sequence ID" value="CAB9526507.1"/>
    <property type="molecule type" value="Genomic_DNA"/>
</dbReference>
<feature type="signal peptide" evidence="1">
    <location>
        <begin position="1"/>
        <end position="20"/>
    </location>
</feature>
<evidence type="ECO:0000313" key="3">
    <source>
        <dbReference type="Proteomes" id="UP001153069"/>
    </source>
</evidence>
<accession>A0A9N8ER30</accession>
<evidence type="ECO:0000256" key="1">
    <source>
        <dbReference type="SAM" id="SignalP"/>
    </source>
</evidence>
<dbReference type="Proteomes" id="UP001153069">
    <property type="component" value="Unassembled WGS sequence"/>
</dbReference>
<dbReference type="AlphaFoldDB" id="A0A9N8ER30"/>
<keyword evidence="1" id="KW-0732">Signal</keyword>
<reference evidence="2" key="1">
    <citation type="submission" date="2020-06" db="EMBL/GenBank/DDBJ databases">
        <authorList>
            <consortium name="Plant Systems Biology data submission"/>
        </authorList>
    </citation>
    <scope>NUCLEOTIDE SEQUENCE</scope>
    <source>
        <strain evidence="2">D6</strain>
    </source>
</reference>
<sequence>MRTTTRGIILALLCHGLCEADNLRSSSQHRRRLSEEPFISYEPYTLTTDHAAIDLDQKAMEIELARGTDDGLDAALSIYQEGAFSKSYAEITLTEPLQVDVLKGVTVIGRTTDGRDVRGKMAGSFDTGDSIIQVQYSAGSVQESWTECHVGANPNPETRGCFAPTGSLEIGELGLHTYSYNPLRHNYNARTIQGFSTQAKDKMYDCEMCPYRTYAKFYDYYGEHDYGNKYILAAFNRGATNFARGNAVFSSYSTQATTEVTKRGTVLLNVWMYVIRELEDAVDDCSSQCPIDGCNDDQVNAWDTAVAFYTGSIPKATGQGGVLLYSLAQSLCRSFGTCLTQGLDVGTARVNREIFQQFHLGQARILEGNCNDARLSVSKISELMAVPLIQGTLRYAYKMDMLSDNRERTEAEGATFAAAVLPLVHACNTDDAATIYNNMRVGNGGTASFSVVKTAFERNYDCLGVTCEDVGGMVNLGGDGYLPEAGKCVATQVASSRNGP</sequence>
<gene>
    <name evidence="2" type="ORF">SEMRO_1839_G300900.1</name>
</gene>
<feature type="chain" id="PRO_5040453790" evidence="1">
    <location>
        <begin position="21"/>
        <end position="500"/>
    </location>
</feature>
<comment type="caution">
    <text evidence="2">The sequence shown here is derived from an EMBL/GenBank/DDBJ whole genome shotgun (WGS) entry which is preliminary data.</text>
</comment>
<proteinExistence type="predicted"/>
<dbReference type="OrthoDB" id="436015at2759"/>
<name>A0A9N8ER30_9STRA</name>
<keyword evidence="3" id="KW-1185">Reference proteome</keyword>
<evidence type="ECO:0000313" key="2">
    <source>
        <dbReference type="EMBL" id="CAB9526507.1"/>
    </source>
</evidence>